<protein>
    <submittedName>
        <fullName evidence="8">Two pore calcium channel protein 1</fullName>
    </submittedName>
</protein>
<keyword evidence="2 6" id="KW-0812">Transmembrane</keyword>
<keyword evidence="9" id="KW-1185">Reference proteome</keyword>
<feature type="transmembrane region" description="Helical" evidence="6">
    <location>
        <begin position="593"/>
        <end position="618"/>
    </location>
</feature>
<keyword evidence="4 6" id="KW-0472">Membrane</keyword>
<keyword evidence="5" id="KW-0175">Coiled coil</keyword>
<dbReference type="EMBL" id="BMAV01028039">
    <property type="protein sequence ID" value="GFS64456.1"/>
    <property type="molecule type" value="Genomic_DNA"/>
</dbReference>
<evidence type="ECO:0000256" key="3">
    <source>
        <dbReference type="ARBA" id="ARBA00022989"/>
    </source>
</evidence>
<dbReference type="GO" id="GO:0005765">
    <property type="term" value="C:lysosomal membrane"/>
    <property type="evidence" value="ECO:0007669"/>
    <property type="project" value="InterPro"/>
</dbReference>
<gene>
    <name evidence="8" type="primary">TPCN1</name>
    <name evidence="8" type="ORF">TNIN_112672</name>
</gene>
<dbReference type="InterPro" id="IPR027359">
    <property type="entry name" value="Volt_channel_dom_sf"/>
</dbReference>
<dbReference type="InterPro" id="IPR011992">
    <property type="entry name" value="EF-hand-dom_pair"/>
</dbReference>
<evidence type="ECO:0000259" key="7">
    <source>
        <dbReference type="PROSITE" id="PS50222"/>
    </source>
</evidence>
<dbReference type="Proteomes" id="UP000886998">
    <property type="component" value="Unassembled WGS sequence"/>
</dbReference>
<feature type="transmembrane region" description="Helical" evidence="6">
    <location>
        <begin position="261"/>
        <end position="281"/>
    </location>
</feature>
<keyword evidence="3 6" id="KW-1133">Transmembrane helix</keyword>
<feature type="transmembrane region" description="Helical" evidence="6">
    <location>
        <begin position="200"/>
        <end position="219"/>
    </location>
</feature>
<evidence type="ECO:0000256" key="1">
    <source>
        <dbReference type="ARBA" id="ARBA00004141"/>
    </source>
</evidence>
<dbReference type="InterPro" id="IPR028801">
    <property type="entry name" value="TPC1_animal"/>
</dbReference>
<dbReference type="GO" id="GO:0005216">
    <property type="term" value="F:monoatomic ion channel activity"/>
    <property type="evidence" value="ECO:0007669"/>
    <property type="project" value="InterPro"/>
</dbReference>
<evidence type="ECO:0000256" key="4">
    <source>
        <dbReference type="ARBA" id="ARBA00023136"/>
    </source>
</evidence>
<dbReference type="PANTHER" id="PTHR46474">
    <property type="entry name" value="TWO PORE CALCIUM CHANNEL PROTEIN 1"/>
    <property type="match status" value="1"/>
</dbReference>
<dbReference type="Gene3D" id="1.10.287.70">
    <property type="match status" value="2"/>
</dbReference>
<dbReference type="GO" id="GO:0005509">
    <property type="term" value="F:calcium ion binding"/>
    <property type="evidence" value="ECO:0007669"/>
    <property type="project" value="InterPro"/>
</dbReference>
<dbReference type="FunFam" id="1.10.287.70:FF:000062">
    <property type="entry name" value="Two pore calcium channel protein 1"/>
    <property type="match status" value="1"/>
</dbReference>
<dbReference type="InterPro" id="IPR002048">
    <property type="entry name" value="EF_hand_dom"/>
</dbReference>
<organism evidence="8 9">
    <name type="scientific">Trichonephila inaurata madagascariensis</name>
    <dbReference type="NCBI Taxonomy" id="2747483"/>
    <lineage>
        <taxon>Eukaryota</taxon>
        <taxon>Metazoa</taxon>
        <taxon>Ecdysozoa</taxon>
        <taxon>Arthropoda</taxon>
        <taxon>Chelicerata</taxon>
        <taxon>Arachnida</taxon>
        <taxon>Araneae</taxon>
        <taxon>Araneomorphae</taxon>
        <taxon>Entelegynae</taxon>
        <taxon>Araneoidea</taxon>
        <taxon>Nephilidae</taxon>
        <taxon>Trichonephila</taxon>
        <taxon>Trichonephila inaurata</taxon>
    </lineage>
</organism>
<accession>A0A8X6IY24</accession>
<feature type="transmembrane region" description="Helical" evidence="6">
    <location>
        <begin position="130"/>
        <end position="149"/>
    </location>
</feature>
<dbReference type="GO" id="GO:0010008">
    <property type="term" value="C:endosome membrane"/>
    <property type="evidence" value="ECO:0007669"/>
    <property type="project" value="TreeGrafter"/>
</dbReference>
<dbReference type="Pfam" id="PF00520">
    <property type="entry name" value="Ion_trans"/>
    <property type="match status" value="2"/>
</dbReference>
<dbReference type="Gene3D" id="1.20.120.350">
    <property type="entry name" value="Voltage-gated potassium channels. Chain C"/>
    <property type="match status" value="1"/>
</dbReference>
<evidence type="ECO:0000313" key="9">
    <source>
        <dbReference type="Proteomes" id="UP000886998"/>
    </source>
</evidence>
<proteinExistence type="predicted"/>
<evidence type="ECO:0000313" key="8">
    <source>
        <dbReference type="EMBL" id="GFS64456.1"/>
    </source>
</evidence>
<dbReference type="InterPro" id="IPR005821">
    <property type="entry name" value="Ion_trans_dom"/>
</dbReference>
<feature type="coiled-coil region" evidence="5">
    <location>
        <begin position="793"/>
        <end position="825"/>
    </location>
</feature>
<dbReference type="PROSITE" id="PS50222">
    <property type="entry name" value="EF_HAND_2"/>
    <property type="match status" value="1"/>
</dbReference>
<comment type="caution">
    <text evidence="8">The sequence shown here is derived from an EMBL/GenBank/DDBJ whole genome shotgun (WGS) entry which is preliminary data.</text>
</comment>
<dbReference type="SUPFAM" id="SSF81324">
    <property type="entry name" value="Voltage-gated potassium channels"/>
    <property type="match status" value="2"/>
</dbReference>
<sequence>MNLASMQNVNMSEGGCSQSIGNEFYSLEESTSSHTDRLQLETSAEIEKPLTNNYQLMKRYSTASIFDDAPLGYAHLETPEENPAETSDQWDMNYLEASIYLEEGENNDKFTFHPRSRDALPAYNLVHNQIFYCLDLAAAIALLSLALTEKPAVPGFAVSEWIHASLELLCLLLMCAELFLKVRWMGSQAFLHHKRSVIKLVVLVIMIIEAVVVLGRQTSHFRVTRALRPVFLIDNHYCKGIRRVIRQIIQSLPPILDMLSLLLFFMLIFSVLGFYLFRSVYEDTYFTSLQDSFVSLFVLLTTANFPDVMMPSYAVTKWSSLFFIIFIIIHVYFLMNLMLAVVYETFTRIEKDKFRKLLLHRRKACQFAFRLLVTKNCPLEMSFRHFEGLMKYFKPRNSKLDNYLMFKTLDIKKTGYLTMNEFLNVFEASPLKWKPKRQDDLWFMHLKGICLKVFTGIHKLVIHQTTDLVVNAVVTMNGVWQIMEASEVFGSQKRETYYEECDATSCNLPEDIYGWVSIAFVTFYTIEVSLKIIGLGFFEYFGSRWNRFDFGVTLMSIAGLIAEQFRFPFSYVSILRTLRLLRLFKLKKRYRDVLGTLFIILPRFLSVACVLVILYYFFGIIGMEVLSGYDLVNCCKNTTVEQFYRFDNDSSLDGYYYLNNFDDFITSQITLFELMVVNNWFIIMNGYASVATGWIRLYFMSFYIVTMVVINIVVAFVLEAFLFRIQYKRLTGDMDKETLVRVDVGLNQREIEFCHASKMYLSKAQLMTLANDQTSDQVVFRGTRTRTKFSFSLKMYAEEVKKWLRDAENEERHQRELLLNQLQQEQLTQTSMTDEYLHDRTCTV</sequence>
<feature type="domain" description="EF-hand" evidence="7">
    <location>
        <begin position="405"/>
        <end position="432"/>
    </location>
</feature>
<name>A0A8X6IY24_9ARAC</name>
<feature type="transmembrane region" description="Helical" evidence="6">
    <location>
        <begin position="293"/>
        <end position="315"/>
    </location>
</feature>
<feature type="transmembrane region" description="Helical" evidence="6">
    <location>
        <begin position="512"/>
        <end position="538"/>
    </location>
</feature>
<dbReference type="GO" id="GO:0022832">
    <property type="term" value="F:voltage-gated channel activity"/>
    <property type="evidence" value="ECO:0007669"/>
    <property type="project" value="InterPro"/>
</dbReference>
<dbReference type="OrthoDB" id="10068803at2759"/>
<evidence type="ECO:0000256" key="2">
    <source>
        <dbReference type="ARBA" id="ARBA00022692"/>
    </source>
</evidence>
<comment type="subcellular location">
    <subcellularLocation>
        <location evidence="1">Membrane</location>
        <topology evidence="1">Multi-pass membrane protein</topology>
    </subcellularLocation>
</comment>
<feature type="transmembrane region" description="Helical" evidence="6">
    <location>
        <begin position="321"/>
        <end position="346"/>
    </location>
</feature>
<evidence type="ECO:0000256" key="6">
    <source>
        <dbReference type="SAM" id="Phobius"/>
    </source>
</evidence>
<dbReference type="PANTHER" id="PTHR46474:SF1">
    <property type="entry name" value="TWO PORE CHANNEL PROTEIN 1"/>
    <property type="match status" value="1"/>
</dbReference>
<evidence type="ECO:0000256" key="5">
    <source>
        <dbReference type="SAM" id="Coils"/>
    </source>
</evidence>
<dbReference type="AlphaFoldDB" id="A0A8X6IY24"/>
<feature type="transmembrane region" description="Helical" evidence="6">
    <location>
        <begin position="161"/>
        <end position="180"/>
    </location>
</feature>
<feature type="transmembrane region" description="Helical" evidence="6">
    <location>
        <begin position="550"/>
        <end position="572"/>
    </location>
</feature>
<feature type="transmembrane region" description="Helical" evidence="6">
    <location>
        <begin position="697"/>
        <end position="722"/>
    </location>
</feature>
<reference evidence="8" key="1">
    <citation type="submission" date="2020-08" db="EMBL/GenBank/DDBJ databases">
        <title>Multicomponent nature underlies the extraordinary mechanical properties of spider dragline silk.</title>
        <authorList>
            <person name="Kono N."/>
            <person name="Nakamura H."/>
            <person name="Mori M."/>
            <person name="Yoshida Y."/>
            <person name="Ohtoshi R."/>
            <person name="Malay A.D."/>
            <person name="Moran D.A.P."/>
            <person name="Tomita M."/>
            <person name="Numata K."/>
            <person name="Arakawa K."/>
        </authorList>
    </citation>
    <scope>NUCLEOTIDE SEQUENCE</scope>
</reference>
<dbReference type="SUPFAM" id="SSF47473">
    <property type="entry name" value="EF-hand"/>
    <property type="match status" value="1"/>
</dbReference>